<name>A0AAU9EFH8_9FIRM</name>
<dbReference type="SUPFAM" id="SSF111321">
    <property type="entry name" value="AF1104-like"/>
    <property type="match status" value="1"/>
</dbReference>
<dbReference type="InterPro" id="IPR014444">
    <property type="entry name" value="PH1575-like"/>
</dbReference>
<evidence type="ECO:0000313" key="3">
    <source>
        <dbReference type="Proteomes" id="UP001321786"/>
    </source>
</evidence>
<gene>
    <name evidence="2" type="ORF">HLPR_05040</name>
</gene>
<dbReference type="PIRSF" id="PIRSF006593">
    <property type="entry name" value="UCP006593"/>
    <property type="match status" value="1"/>
</dbReference>
<dbReference type="Pfam" id="PF01937">
    <property type="entry name" value="ARMT1-like_dom"/>
    <property type="match status" value="1"/>
</dbReference>
<dbReference type="KEGG" id="hprf:HLPR_05040"/>
<evidence type="ECO:0000313" key="2">
    <source>
        <dbReference type="EMBL" id="BEP28173.1"/>
    </source>
</evidence>
<dbReference type="EMBL" id="AP028654">
    <property type="protein sequence ID" value="BEP28173.1"/>
    <property type="molecule type" value="Genomic_DNA"/>
</dbReference>
<feature type="domain" description="Damage-control phosphatase ARMT1-like metal-binding" evidence="1">
    <location>
        <begin position="4"/>
        <end position="280"/>
    </location>
</feature>
<dbReference type="InterPro" id="IPR002791">
    <property type="entry name" value="ARMT1-like_metal-bd"/>
</dbReference>
<dbReference type="AlphaFoldDB" id="A0AAU9EFH8"/>
<dbReference type="Gene3D" id="1.10.285.20">
    <property type="entry name" value="Uncharacterised protein PF01937, DUF89, domain 2"/>
    <property type="match status" value="1"/>
</dbReference>
<dbReference type="Gene3D" id="3.40.50.10880">
    <property type="entry name" value="Uncharacterised protein PF01937, DUF89, domain 3"/>
    <property type="match status" value="1"/>
</dbReference>
<dbReference type="RefSeq" id="WP_338536506.1">
    <property type="nucleotide sequence ID" value="NZ_AP028654.1"/>
</dbReference>
<organism evidence="2 3">
    <name type="scientific">Helicovermis profundi</name>
    <dbReference type="NCBI Taxonomy" id="3065157"/>
    <lineage>
        <taxon>Bacteria</taxon>
        <taxon>Bacillati</taxon>
        <taxon>Bacillota</taxon>
        <taxon>Clostridia</taxon>
        <taxon>Helicovermis</taxon>
    </lineage>
</organism>
<sequence>MKISYECIHCLARQAVEIAKEATTFGNQQEEIIKRSLKSLSEIDFNMTAPEMAYEMHQHAKQITGNLDPYKNLKQQYNQIAKEVSFRIKDEKWIENSNDSFDIACRLAIAGNIIDFSVGLDLEYSDIVKSVEDSIKMDLYGSGSKALKIAIGKSKKIMFISDNAGEIIFDKFLLEQLPLEKVTYVVKGGPIVNDATMEDAISSGVVDLVRVIDNGYSAQGTILSKCSKTFIHEFEDSDLVISKGQANFETLSNFENKAIFFLLRAKCKSVAEEIGCEPMDYVLTSI</sequence>
<evidence type="ECO:0000259" key="1">
    <source>
        <dbReference type="Pfam" id="PF01937"/>
    </source>
</evidence>
<dbReference type="InterPro" id="IPR036075">
    <property type="entry name" value="ARMT-1-like_metal-bd_sf"/>
</dbReference>
<accession>A0AAU9EFH8</accession>
<reference evidence="2 3" key="1">
    <citation type="submission" date="2023-08" db="EMBL/GenBank/DDBJ databases">
        <title>Helicovermis profunda gen. nov., sp. nov., a novel mesophilic, fermentative bacterium within the Bacillota from a deep-sea hydrothermal vent chimney.</title>
        <authorList>
            <person name="Miyazaki U."/>
            <person name="Mizutani D."/>
            <person name="Hashimoto Y."/>
            <person name="Tame A."/>
            <person name="Sawayama S."/>
            <person name="Miyazaki J."/>
            <person name="Takai K."/>
            <person name="Nakagawa S."/>
        </authorList>
    </citation>
    <scope>NUCLEOTIDE SEQUENCE [LARGE SCALE GENOMIC DNA]</scope>
    <source>
        <strain evidence="2 3">S502</strain>
    </source>
</reference>
<proteinExistence type="predicted"/>
<dbReference type="Proteomes" id="UP001321786">
    <property type="component" value="Chromosome"/>
</dbReference>
<protein>
    <submittedName>
        <fullName evidence="2">DUF89 domain-containing protein</fullName>
    </submittedName>
</protein>
<dbReference type="Gene3D" id="1.10.8.380">
    <property type="entry name" value="Uncharacterised protein PF01937, DUF89, domain 1"/>
    <property type="match status" value="1"/>
</dbReference>
<keyword evidence="3" id="KW-1185">Reference proteome</keyword>